<evidence type="ECO:0000313" key="1">
    <source>
        <dbReference type="EMBL" id="KAE9543089.1"/>
    </source>
</evidence>
<dbReference type="AlphaFoldDB" id="A0A6G0U387"/>
<dbReference type="Proteomes" id="UP000475862">
    <property type="component" value="Unassembled WGS sequence"/>
</dbReference>
<proteinExistence type="predicted"/>
<keyword evidence="2" id="KW-1185">Reference proteome</keyword>
<sequence length="217" mass="25860">MDIVGFGKTQHHEYFKKKKKRLSPKCKTRKQMANLVYLYKADEKNIIVKRINCNRMHMPDIYIMAIGQYMEILHATNTTDMIPTLLYVMQVMGPDRLCLHNPVHDKNSKRFHLLVATALPVREHLPVQGRSSLDFHLKFLQIANLQDVKKNRKFLIEKSYTEEKYLMLLKFELKTITKYNIKNFVFNFQILEGKMVFIFFCIRRRKEVATLKMICLK</sequence>
<name>A0A6G0U387_APHGL</name>
<dbReference type="EMBL" id="VYZN01000009">
    <property type="protein sequence ID" value="KAE9543089.1"/>
    <property type="molecule type" value="Genomic_DNA"/>
</dbReference>
<organism evidence="1 2">
    <name type="scientific">Aphis glycines</name>
    <name type="common">Soybean aphid</name>
    <dbReference type="NCBI Taxonomy" id="307491"/>
    <lineage>
        <taxon>Eukaryota</taxon>
        <taxon>Metazoa</taxon>
        <taxon>Ecdysozoa</taxon>
        <taxon>Arthropoda</taxon>
        <taxon>Hexapoda</taxon>
        <taxon>Insecta</taxon>
        <taxon>Pterygota</taxon>
        <taxon>Neoptera</taxon>
        <taxon>Paraneoptera</taxon>
        <taxon>Hemiptera</taxon>
        <taxon>Sternorrhyncha</taxon>
        <taxon>Aphidomorpha</taxon>
        <taxon>Aphidoidea</taxon>
        <taxon>Aphididae</taxon>
        <taxon>Aphidini</taxon>
        <taxon>Aphis</taxon>
        <taxon>Aphis</taxon>
    </lineage>
</organism>
<comment type="caution">
    <text evidence="1">The sequence shown here is derived from an EMBL/GenBank/DDBJ whole genome shotgun (WGS) entry which is preliminary data.</text>
</comment>
<protein>
    <submittedName>
        <fullName evidence="1">Uncharacterized protein</fullName>
    </submittedName>
</protein>
<gene>
    <name evidence="1" type="ORF">AGLY_003000</name>
</gene>
<accession>A0A6G0U387</accession>
<reference evidence="1 2" key="1">
    <citation type="submission" date="2019-08" db="EMBL/GenBank/DDBJ databases">
        <title>The genome of the soybean aphid Biotype 1, its phylome, world population structure and adaptation to the North American continent.</title>
        <authorList>
            <person name="Giordano R."/>
            <person name="Donthu R.K."/>
            <person name="Hernandez A.G."/>
            <person name="Wright C.L."/>
            <person name="Zimin A.V."/>
        </authorList>
    </citation>
    <scope>NUCLEOTIDE SEQUENCE [LARGE SCALE GENOMIC DNA]</scope>
    <source>
        <tissue evidence="1">Whole aphids</tissue>
    </source>
</reference>
<evidence type="ECO:0000313" key="2">
    <source>
        <dbReference type="Proteomes" id="UP000475862"/>
    </source>
</evidence>